<dbReference type="Proteomes" id="UP000593562">
    <property type="component" value="Unassembled WGS sequence"/>
</dbReference>
<sequence>MMSSRTERETTTTNADGMVERRVETTDFRSSAGQGQEQRDVQVIHEPKIDSKTSGGTLAGAAAAAATALQSAQNAISGK</sequence>
<evidence type="ECO:0000313" key="3">
    <source>
        <dbReference type="Proteomes" id="UP000593562"/>
    </source>
</evidence>
<dbReference type="EMBL" id="JAAARO010000001">
    <property type="protein sequence ID" value="KAF5752872.1"/>
    <property type="molecule type" value="Genomic_DNA"/>
</dbReference>
<organism evidence="2 3">
    <name type="scientific">Tripterygium wilfordii</name>
    <name type="common">Thunder God vine</name>
    <dbReference type="NCBI Taxonomy" id="458696"/>
    <lineage>
        <taxon>Eukaryota</taxon>
        <taxon>Viridiplantae</taxon>
        <taxon>Streptophyta</taxon>
        <taxon>Embryophyta</taxon>
        <taxon>Tracheophyta</taxon>
        <taxon>Spermatophyta</taxon>
        <taxon>Magnoliopsida</taxon>
        <taxon>eudicotyledons</taxon>
        <taxon>Gunneridae</taxon>
        <taxon>Pentapetalae</taxon>
        <taxon>rosids</taxon>
        <taxon>fabids</taxon>
        <taxon>Celastrales</taxon>
        <taxon>Celastraceae</taxon>
        <taxon>Tripterygium</taxon>
    </lineage>
</organism>
<protein>
    <submittedName>
        <fullName evidence="2">Uncharacterized protein</fullName>
    </submittedName>
</protein>
<gene>
    <name evidence="2" type="ORF">HS088_TW01G00790</name>
</gene>
<proteinExistence type="predicted"/>
<reference evidence="2 3" key="1">
    <citation type="journal article" date="2020" name="Nat. Commun.">
        <title>Genome of Tripterygium wilfordii and identification of cytochrome P450 involved in triptolide biosynthesis.</title>
        <authorList>
            <person name="Tu L."/>
            <person name="Su P."/>
            <person name="Zhang Z."/>
            <person name="Gao L."/>
            <person name="Wang J."/>
            <person name="Hu T."/>
            <person name="Zhou J."/>
            <person name="Zhang Y."/>
            <person name="Zhao Y."/>
            <person name="Liu Y."/>
            <person name="Song Y."/>
            <person name="Tong Y."/>
            <person name="Lu Y."/>
            <person name="Yang J."/>
            <person name="Xu C."/>
            <person name="Jia M."/>
            <person name="Peters R.J."/>
            <person name="Huang L."/>
            <person name="Gao W."/>
        </authorList>
    </citation>
    <scope>NUCLEOTIDE SEQUENCE [LARGE SCALE GENOMIC DNA]</scope>
    <source>
        <strain evidence="3">cv. XIE 37</strain>
        <tissue evidence="2">Leaf</tissue>
    </source>
</reference>
<comment type="caution">
    <text evidence="2">The sequence shown here is derived from an EMBL/GenBank/DDBJ whole genome shotgun (WGS) entry which is preliminary data.</text>
</comment>
<feature type="region of interest" description="Disordered" evidence="1">
    <location>
        <begin position="1"/>
        <end position="44"/>
    </location>
</feature>
<dbReference type="OrthoDB" id="1728115at2759"/>
<name>A0A7J7E2I1_TRIWF</name>
<dbReference type="InParanoid" id="A0A7J7E2I1"/>
<feature type="compositionally biased region" description="Basic and acidic residues" evidence="1">
    <location>
        <begin position="1"/>
        <end position="10"/>
    </location>
</feature>
<accession>A0A7J7E2I1</accession>
<evidence type="ECO:0000256" key="1">
    <source>
        <dbReference type="SAM" id="MobiDB-lite"/>
    </source>
</evidence>
<dbReference type="AlphaFoldDB" id="A0A7J7E2I1"/>
<evidence type="ECO:0000313" key="2">
    <source>
        <dbReference type="EMBL" id="KAF5752872.1"/>
    </source>
</evidence>
<keyword evidence="3" id="KW-1185">Reference proteome</keyword>
<feature type="compositionally biased region" description="Basic and acidic residues" evidence="1">
    <location>
        <begin position="18"/>
        <end position="27"/>
    </location>
</feature>